<organism evidence="3 4">
    <name type="scientific">Echinops telfairi</name>
    <name type="common">Lesser hedgehog tenrec</name>
    <dbReference type="NCBI Taxonomy" id="9371"/>
    <lineage>
        <taxon>Eukaryota</taxon>
        <taxon>Metazoa</taxon>
        <taxon>Chordata</taxon>
        <taxon>Craniata</taxon>
        <taxon>Vertebrata</taxon>
        <taxon>Euteleostomi</taxon>
        <taxon>Mammalia</taxon>
        <taxon>Eutheria</taxon>
        <taxon>Afrotheria</taxon>
        <taxon>Tenrecidae</taxon>
        <taxon>Tenrecinae</taxon>
        <taxon>Echinops</taxon>
    </lineage>
</organism>
<protein>
    <submittedName>
        <fullName evidence="4">Protein PEAK3</fullName>
    </submittedName>
</protein>
<name>A0ABM1VMV5_ECHTE</name>
<accession>A0ABM1VMV5</accession>
<comment type="similarity">
    <text evidence="1">Belongs to the protein kinase superfamily.</text>
</comment>
<dbReference type="PANTHER" id="PTHR22972:SF6">
    <property type="entry name" value="PROTEIN PEAK3"/>
    <property type="match status" value="1"/>
</dbReference>
<keyword evidence="3" id="KW-1185">Reference proteome</keyword>
<feature type="region of interest" description="Disordered" evidence="2">
    <location>
        <begin position="1"/>
        <end position="105"/>
    </location>
</feature>
<feature type="compositionally biased region" description="Polar residues" evidence="2">
    <location>
        <begin position="16"/>
        <end position="26"/>
    </location>
</feature>
<dbReference type="InterPro" id="IPR051511">
    <property type="entry name" value="MitoQC_Scaffold_Kinases"/>
</dbReference>
<dbReference type="RefSeq" id="XP_030744153.1">
    <property type="nucleotide sequence ID" value="XM_030888293.1"/>
</dbReference>
<gene>
    <name evidence="4" type="primary">PEAK3</name>
</gene>
<feature type="compositionally biased region" description="Low complexity" evidence="2">
    <location>
        <begin position="1"/>
        <end position="15"/>
    </location>
</feature>
<reference evidence="4" key="1">
    <citation type="submission" date="2025-08" db="UniProtKB">
        <authorList>
            <consortium name="RefSeq"/>
        </authorList>
    </citation>
    <scope>IDENTIFICATION</scope>
</reference>
<feature type="compositionally biased region" description="Polar residues" evidence="2">
    <location>
        <begin position="67"/>
        <end position="76"/>
    </location>
</feature>
<proteinExistence type="inferred from homology"/>
<evidence type="ECO:0000313" key="3">
    <source>
        <dbReference type="Proteomes" id="UP000694863"/>
    </source>
</evidence>
<dbReference type="GeneID" id="101639479"/>
<dbReference type="PANTHER" id="PTHR22972">
    <property type="entry name" value="SERINE/THREONINE PROTEIN KINASE"/>
    <property type="match status" value="1"/>
</dbReference>
<dbReference type="Proteomes" id="UP000694863">
    <property type="component" value="Unplaced"/>
</dbReference>
<evidence type="ECO:0000256" key="1">
    <source>
        <dbReference type="ARBA" id="ARBA00038349"/>
    </source>
</evidence>
<evidence type="ECO:0000256" key="2">
    <source>
        <dbReference type="SAM" id="MobiDB-lite"/>
    </source>
</evidence>
<sequence length="366" mass="39393">MSSPETPTETPEPSTGAWSAQPTYSNLGEIRSHLLPSKACRARTPGSLSADRQPPPLPKKTLTRTQSLPTNRTSSPARPRQPRKPLLASHSVDESREAQQDAGLPCPLEELSFSTPDADLGHFFRDLHSVEAVHAALATRQLASLATIHARLRTRLTGGRPGPCHPSHSFRFLDNSPCVDSGDALYYRVVRVEEDAWHILAAKRPEGLLLATPRGCAATEPPRLLLADFGRARPQHPGSRGVHALPLSRLVHALLTPLGTPPDALAGTSLAAGLAHLAAQLLRRRPSAALTRGALQALLWGPGPSLRAHGPPLGSWLQVRRALLALHLAERAAGGEGPGLEEWLCCEYLAEATEDALMRALELLWD</sequence>
<evidence type="ECO:0000313" key="4">
    <source>
        <dbReference type="RefSeq" id="XP_030744153.1"/>
    </source>
</evidence>